<dbReference type="EMBL" id="BMNZ01000003">
    <property type="protein sequence ID" value="GGM90925.1"/>
    <property type="molecule type" value="Genomic_DNA"/>
</dbReference>
<sequence length="167" mass="18116">MTEPDWQLRPLAIEDCDELGRVHMAVWRDAYAGLMPADYLAGLSDERCADNWRRIAARPADEPGGTLVVVGPDGQLAGFGSAGPSRDEDAPTEWELYAVNLAAPARGTGVADRLLDELLGARDATLWVVDGNARARAFYSRRGFALEGGRDVHPATGTPEVRMIRRA</sequence>
<evidence type="ECO:0000313" key="2">
    <source>
        <dbReference type="EMBL" id="GGM90925.1"/>
    </source>
</evidence>
<gene>
    <name evidence="2" type="ORF">GCM10009721_15590</name>
</gene>
<dbReference type="Proteomes" id="UP000623461">
    <property type="component" value="Unassembled WGS sequence"/>
</dbReference>
<protein>
    <recommendedName>
        <fullName evidence="1">N-acetyltransferase domain-containing protein</fullName>
    </recommendedName>
</protein>
<dbReference type="PROSITE" id="PS51186">
    <property type="entry name" value="GNAT"/>
    <property type="match status" value="1"/>
</dbReference>
<accession>A0ABQ2HVZ7</accession>
<dbReference type="SUPFAM" id="SSF55729">
    <property type="entry name" value="Acyl-CoA N-acyltransferases (Nat)"/>
    <property type="match status" value="1"/>
</dbReference>
<reference evidence="3" key="1">
    <citation type="journal article" date="2019" name="Int. J. Syst. Evol. Microbiol.">
        <title>The Global Catalogue of Microorganisms (GCM) 10K type strain sequencing project: providing services to taxonomists for standard genome sequencing and annotation.</title>
        <authorList>
            <consortium name="The Broad Institute Genomics Platform"/>
            <consortium name="The Broad Institute Genome Sequencing Center for Infectious Disease"/>
            <person name="Wu L."/>
            <person name="Ma J."/>
        </authorList>
    </citation>
    <scope>NUCLEOTIDE SEQUENCE [LARGE SCALE GENOMIC DNA]</scope>
    <source>
        <strain evidence="3">JCM 1365</strain>
    </source>
</reference>
<dbReference type="Gene3D" id="3.40.630.30">
    <property type="match status" value="1"/>
</dbReference>
<dbReference type="RefSeq" id="WP_052358353.1">
    <property type="nucleotide sequence ID" value="NZ_BMNZ01000003.1"/>
</dbReference>
<dbReference type="InterPro" id="IPR016181">
    <property type="entry name" value="Acyl_CoA_acyltransferase"/>
</dbReference>
<proteinExistence type="predicted"/>
<organism evidence="2 3">
    <name type="scientific">Terrabacter tumescens</name>
    <dbReference type="NCBI Taxonomy" id="60443"/>
    <lineage>
        <taxon>Bacteria</taxon>
        <taxon>Bacillati</taxon>
        <taxon>Actinomycetota</taxon>
        <taxon>Actinomycetes</taxon>
        <taxon>Micrococcales</taxon>
        <taxon>Intrasporangiaceae</taxon>
        <taxon>Terrabacter</taxon>
    </lineage>
</organism>
<evidence type="ECO:0000313" key="3">
    <source>
        <dbReference type="Proteomes" id="UP000623461"/>
    </source>
</evidence>
<feature type="domain" description="N-acetyltransferase" evidence="1">
    <location>
        <begin position="6"/>
        <end position="167"/>
    </location>
</feature>
<dbReference type="Pfam" id="PF00583">
    <property type="entry name" value="Acetyltransf_1"/>
    <property type="match status" value="1"/>
</dbReference>
<keyword evidence="3" id="KW-1185">Reference proteome</keyword>
<evidence type="ECO:0000259" key="1">
    <source>
        <dbReference type="PROSITE" id="PS51186"/>
    </source>
</evidence>
<dbReference type="InterPro" id="IPR000182">
    <property type="entry name" value="GNAT_dom"/>
</dbReference>
<comment type="caution">
    <text evidence="2">The sequence shown here is derived from an EMBL/GenBank/DDBJ whole genome shotgun (WGS) entry which is preliminary data.</text>
</comment>
<name>A0ABQ2HVZ7_9MICO</name>